<evidence type="ECO:0000256" key="17">
    <source>
        <dbReference type="ARBA" id="ARBA00032175"/>
    </source>
</evidence>
<evidence type="ECO:0000256" key="14">
    <source>
        <dbReference type="ARBA" id="ARBA00023180"/>
    </source>
</evidence>
<dbReference type="AlphaFoldDB" id="A0A7R9PKV3"/>
<evidence type="ECO:0000256" key="3">
    <source>
        <dbReference type="ARBA" id="ARBA00004922"/>
    </source>
</evidence>
<evidence type="ECO:0000256" key="1">
    <source>
        <dbReference type="ARBA" id="ARBA00001936"/>
    </source>
</evidence>
<comment type="catalytic activity">
    <reaction evidence="20">
        <text>3-O-[beta-D-Xyl-(1-&gt;4)-Rib-ol-P-Rib-ol-P-3-beta-D-GalNAc-(1-&gt;3)-beta-D-GlcNAc-(1-&gt;4)-(O-6-P-alpha-D-Man)]-Thr-[protein] + UDP-alpha-D-glucuronate = 3-O-[beta-D-GlcA-(1-&gt;3)-beta-D-Xyl-(1-&gt;4)-Rib-ol-P-Rib-ol-P-3-beta-D-GalNAc-(1-&gt;3)-beta-D-GlcNAc-(1-&gt;4)-(O-6-P-alpha-D-Man)]-Thr-[protein] + UDP + H(+)</text>
        <dbReference type="Rhea" id="RHEA:46860"/>
        <dbReference type="Rhea" id="RHEA-COMP:15023"/>
        <dbReference type="Rhea" id="RHEA-COMP:17482"/>
        <dbReference type="ChEBI" id="CHEBI:15378"/>
        <dbReference type="ChEBI" id="CHEBI:58052"/>
        <dbReference type="ChEBI" id="CHEBI:58223"/>
        <dbReference type="ChEBI" id="CHEBI:142405"/>
        <dbReference type="ChEBI" id="CHEBI:177336"/>
    </reaction>
</comment>
<evidence type="ECO:0000256" key="11">
    <source>
        <dbReference type="ARBA" id="ARBA00022989"/>
    </source>
</evidence>
<evidence type="ECO:0000256" key="6">
    <source>
        <dbReference type="ARBA" id="ARBA00022676"/>
    </source>
</evidence>
<name>A0A7R9PKV3_TIMGE</name>
<evidence type="ECO:0000256" key="13">
    <source>
        <dbReference type="ARBA" id="ARBA00023136"/>
    </source>
</evidence>
<comment type="pathway">
    <text evidence="3">Protein modification; protein glycosylation.</text>
</comment>
<evidence type="ECO:0000256" key="7">
    <source>
        <dbReference type="ARBA" id="ARBA00022679"/>
    </source>
</evidence>
<dbReference type="GO" id="GO:0046872">
    <property type="term" value="F:metal ion binding"/>
    <property type="evidence" value="ECO:0007669"/>
    <property type="project" value="UniProtKB-KW"/>
</dbReference>
<dbReference type="PANTHER" id="PTHR46420">
    <property type="entry name" value="BETA-1,4-GLUCURONYLTRANSFERASE 1"/>
    <property type="match status" value="1"/>
</dbReference>
<dbReference type="GO" id="GO:0015020">
    <property type="term" value="F:glucuronosyltransferase activity"/>
    <property type="evidence" value="ECO:0007669"/>
    <property type="project" value="InterPro"/>
</dbReference>
<feature type="transmembrane region" description="Helical" evidence="21">
    <location>
        <begin position="6"/>
        <end position="28"/>
    </location>
</feature>
<keyword evidence="7" id="KW-0808">Transferase</keyword>
<evidence type="ECO:0000256" key="12">
    <source>
        <dbReference type="ARBA" id="ARBA00023034"/>
    </source>
</evidence>
<evidence type="ECO:0000256" key="5">
    <source>
        <dbReference type="ARBA" id="ARBA00017962"/>
    </source>
</evidence>
<dbReference type="GO" id="GO:0035269">
    <property type="term" value="P:protein O-linked glycosylation via mannose"/>
    <property type="evidence" value="ECO:0007669"/>
    <property type="project" value="TreeGrafter"/>
</dbReference>
<reference evidence="22" key="1">
    <citation type="submission" date="2020-11" db="EMBL/GenBank/DDBJ databases">
        <authorList>
            <person name="Tran Van P."/>
        </authorList>
    </citation>
    <scope>NUCLEOTIDE SEQUENCE</scope>
</reference>
<evidence type="ECO:0000256" key="18">
    <source>
        <dbReference type="ARBA" id="ARBA00032181"/>
    </source>
</evidence>
<dbReference type="UniPathway" id="UPA00378"/>
<dbReference type="PANTHER" id="PTHR46420:SF1">
    <property type="entry name" value="BETA-1,4-GLUCURONYLTRANSFERASE 1"/>
    <property type="match status" value="1"/>
</dbReference>
<organism evidence="22">
    <name type="scientific">Timema genevievae</name>
    <name type="common">Walking stick</name>
    <dbReference type="NCBI Taxonomy" id="629358"/>
    <lineage>
        <taxon>Eukaryota</taxon>
        <taxon>Metazoa</taxon>
        <taxon>Ecdysozoa</taxon>
        <taxon>Arthropoda</taxon>
        <taxon>Hexapoda</taxon>
        <taxon>Insecta</taxon>
        <taxon>Pterygota</taxon>
        <taxon>Neoptera</taxon>
        <taxon>Polyneoptera</taxon>
        <taxon>Phasmatodea</taxon>
        <taxon>Timematodea</taxon>
        <taxon>Timematoidea</taxon>
        <taxon>Timematidae</taxon>
        <taxon>Timema</taxon>
    </lineage>
</organism>
<keyword evidence="6" id="KW-0328">Glycosyltransferase</keyword>
<keyword evidence="14" id="KW-0325">Glycoprotein</keyword>
<evidence type="ECO:0000313" key="22">
    <source>
        <dbReference type="EMBL" id="CAD7592591.1"/>
    </source>
</evidence>
<evidence type="ECO:0000256" key="8">
    <source>
        <dbReference type="ARBA" id="ARBA00022692"/>
    </source>
</evidence>
<comment type="cofactor">
    <cofactor evidence="1">
        <name>Mn(2+)</name>
        <dbReference type="ChEBI" id="CHEBI:29035"/>
    </cofactor>
</comment>
<dbReference type="InterPro" id="IPR043189">
    <property type="entry name" value="B4GAT1"/>
</dbReference>
<evidence type="ECO:0000256" key="2">
    <source>
        <dbReference type="ARBA" id="ARBA00004323"/>
    </source>
</evidence>
<keyword evidence="10" id="KW-0735">Signal-anchor</keyword>
<keyword evidence="8 21" id="KW-0812">Transmembrane</keyword>
<comment type="similarity">
    <text evidence="4">Belongs to the glycosyltransferase 49 family.</text>
</comment>
<keyword evidence="13 21" id="KW-0472">Membrane</keyword>
<keyword evidence="12" id="KW-0333">Golgi apparatus</keyword>
<evidence type="ECO:0000256" key="15">
    <source>
        <dbReference type="ARBA" id="ARBA00023211"/>
    </source>
</evidence>
<comment type="subcellular location">
    <subcellularLocation>
        <location evidence="2">Golgi apparatus membrane</location>
        <topology evidence="2">Single-pass type II membrane protein</topology>
    </subcellularLocation>
</comment>
<evidence type="ECO:0000256" key="19">
    <source>
        <dbReference type="ARBA" id="ARBA00033291"/>
    </source>
</evidence>
<evidence type="ECO:0000256" key="20">
    <source>
        <dbReference type="ARBA" id="ARBA00047852"/>
    </source>
</evidence>
<dbReference type="Pfam" id="PF13896">
    <property type="entry name" value="Glyco_transf_49"/>
    <property type="match status" value="1"/>
</dbReference>
<gene>
    <name evidence="22" type="ORF">TGEB3V08_LOCUS4966</name>
</gene>
<evidence type="ECO:0000256" key="4">
    <source>
        <dbReference type="ARBA" id="ARBA00008539"/>
    </source>
</evidence>
<evidence type="ECO:0000256" key="21">
    <source>
        <dbReference type="SAM" id="Phobius"/>
    </source>
</evidence>
<sequence length="560" mass="63400">MQHLLWGKVVLVLVAVVAVLQVVHLILLSRLEARHHHHLDDTKDHLALLNSEQAETSFSALVRSLHQGRVLDSSGEYQIVPNLALAARQLHGKTTTNSTPDIALVTQCSFNHLHHLIPLAQRWQGPISVSVFAEDQEVNDALRSIATLRNCYSTVRVNVSFHLVSPLSAGGRGGLYSAPPASLFRCDLAFTSGLQRRNYVGGKHFPNNLLRNVARKTSTAELVLVIDIDMLPSANLRQDFFDYATKNRLFGEALRDDKTVWVLPAFEVRETVAPPRTKTELLKLMDKGDLRPFYIELCWKCQVHTDYNTWQKEPPSPGISPLFEVLWKDPWEPFYIARNSVPFYDERFKQYGFNRISQLEKSSDLLGLNTLQYYMFWRSLQSTDTFTQVNRSFQSTDTLTRVNQSLLSTDTLTRVNQSLLSTDTLTRVNRSLQSTDTLTRVNRSLQSTDTLTRVNQSFLSTDTLTRVNRSLLSTDTLTQVNRSLQSTDTLTQVNRSLQSTDTLTRRQLPPSGVSWAGLGNMRPYCSETTPTLWCLMGRAREHETILLRDNSHPLVSHGPG</sequence>
<evidence type="ECO:0000256" key="16">
    <source>
        <dbReference type="ARBA" id="ARBA00030723"/>
    </source>
</evidence>
<accession>A0A7R9PKV3</accession>
<evidence type="ECO:0000256" key="9">
    <source>
        <dbReference type="ARBA" id="ARBA00022723"/>
    </source>
</evidence>
<keyword evidence="9" id="KW-0479">Metal-binding</keyword>
<dbReference type="GO" id="GO:0000139">
    <property type="term" value="C:Golgi membrane"/>
    <property type="evidence" value="ECO:0007669"/>
    <property type="project" value="UniProtKB-SubCell"/>
</dbReference>
<keyword evidence="15" id="KW-0464">Manganese</keyword>
<protein>
    <recommendedName>
        <fullName evidence="5">Beta-1,4-glucuronyltransferase 1</fullName>
    </recommendedName>
    <alternativeName>
        <fullName evidence="16">I-beta-1,3-N-acetylglucosaminyltransferase</fullName>
    </alternativeName>
    <alternativeName>
        <fullName evidence="19">N-acetyllactosaminide beta-1,3-N-acetylglucosaminyltransferase</fullName>
    </alternativeName>
    <alternativeName>
        <fullName evidence="17">Poly-N-acetyllactosamine extension enzyme</fullName>
    </alternativeName>
    <alternativeName>
        <fullName evidence="18">UDP-GlcNAc:betaGal beta-1,3-N-acetylglucosaminyltransferase 1</fullName>
    </alternativeName>
</protein>
<proteinExistence type="inferred from homology"/>
<evidence type="ECO:0000256" key="10">
    <source>
        <dbReference type="ARBA" id="ARBA00022968"/>
    </source>
</evidence>
<keyword evidence="11 21" id="KW-1133">Transmembrane helix</keyword>
<dbReference type="EMBL" id="OE840777">
    <property type="protein sequence ID" value="CAD7592591.1"/>
    <property type="molecule type" value="Genomic_DNA"/>
</dbReference>